<reference evidence="3" key="1">
    <citation type="submission" date="2019-06" db="EMBL/GenBank/DDBJ databases">
        <authorList>
            <consortium name="Wellcome Sanger Institute Data Sharing"/>
        </authorList>
    </citation>
    <scope>NUCLEOTIDE SEQUENCE [LARGE SCALE GENOMIC DNA]</scope>
</reference>
<reference evidence="3" key="2">
    <citation type="submission" date="2025-08" db="UniProtKB">
        <authorList>
            <consortium name="Ensembl"/>
        </authorList>
    </citation>
    <scope>IDENTIFICATION</scope>
</reference>
<feature type="region of interest" description="Disordered" evidence="2">
    <location>
        <begin position="118"/>
        <end position="157"/>
    </location>
</feature>
<dbReference type="AlphaFoldDB" id="A0A672H5X3"/>
<reference evidence="3" key="3">
    <citation type="submission" date="2025-09" db="UniProtKB">
        <authorList>
            <consortium name="Ensembl"/>
        </authorList>
    </citation>
    <scope>IDENTIFICATION</scope>
</reference>
<dbReference type="InterPro" id="IPR029199">
    <property type="entry name" value="THRAP3_BCLAF1"/>
</dbReference>
<feature type="compositionally biased region" description="Basic and acidic residues" evidence="2">
    <location>
        <begin position="122"/>
        <end position="140"/>
    </location>
</feature>
<dbReference type="GO" id="GO:0045944">
    <property type="term" value="P:positive regulation of transcription by RNA polymerase II"/>
    <property type="evidence" value="ECO:0007669"/>
    <property type="project" value="TreeGrafter"/>
</dbReference>
<dbReference type="PANTHER" id="PTHR15268">
    <property type="entry name" value="THRAP3/BCLAF1"/>
    <property type="match status" value="1"/>
</dbReference>
<dbReference type="GO" id="GO:0003712">
    <property type="term" value="F:transcription coregulator activity"/>
    <property type="evidence" value="ECO:0007669"/>
    <property type="project" value="TreeGrafter"/>
</dbReference>
<evidence type="ECO:0000313" key="4">
    <source>
        <dbReference type="Proteomes" id="UP000472267"/>
    </source>
</evidence>
<evidence type="ECO:0000256" key="2">
    <source>
        <dbReference type="SAM" id="MobiDB-lite"/>
    </source>
</evidence>
<protein>
    <submittedName>
        <fullName evidence="3">Uncharacterized protein</fullName>
    </submittedName>
</protein>
<evidence type="ECO:0000313" key="3">
    <source>
        <dbReference type="Ensembl" id="ENSSFAP00005024496.1"/>
    </source>
</evidence>
<proteinExistence type="inferred from homology"/>
<dbReference type="GO" id="GO:0003677">
    <property type="term" value="F:DNA binding"/>
    <property type="evidence" value="ECO:0007669"/>
    <property type="project" value="TreeGrafter"/>
</dbReference>
<dbReference type="Ensembl" id="ENSSFAT00005025476.1">
    <property type="protein sequence ID" value="ENSSFAP00005024496.1"/>
    <property type="gene ID" value="ENSSFAG00005012613.1"/>
</dbReference>
<organism evidence="3 4">
    <name type="scientific">Salarias fasciatus</name>
    <name type="common">Jewelled blenny</name>
    <name type="synonym">Blennius fasciatus</name>
    <dbReference type="NCBI Taxonomy" id="181472"/>
    <lineage>
        <taxon>Eukaryota</taxon>
        <taxon>Metazoa</taxon>
        <taxon>Chordata</taxon>
        <taxon>Craniata</taxon>
        <taxon>Vertebrata</taxon>
        <taxon>Euteleostomi</taxon>
        <taxon>Actinopterygii</taxon>
        <taxon>Neopterygii</taxon>
        <taxon>Teleostei</taxon>
        <taxon>Neoteleostei</taxon>
        <taxon>Acanthomorphata</taxon>
        <taxon>Ovalentaria</taxon>
        <taxon>Blenniimorphae</taxon>
        <taxon>Blenniiformes</taxon>
        <taxon>Blennioidei</taxon>
        <taxon>Blenniidae</taxon>
        <taxon>Salariinae</taxon>
        <taxon>Salarias</taxon>
    </lineage>
</organism>
<comment type="similarity">
    <text evidence="1">Belongs to the BCLAF1/THRAP3 family.</text>
</comment>
<evidence type="ECO:0000256" key="1">
    <source>
        <dbReference type="ARBA" id="ARBA00006481"/>
    </source>
</evidence>
<dbReference type="Pfam" id="PF15440">
    <property type="entry name" value="THRAP3_BCLAF1"/>
    <property type="match status" value="1"/>
</dbReference>
<dbReference type="Proteomes" id="UP000472267">
    <property type="component" value="Chromosome 9"/>
</dbReference>
<dbReference type="GO" id="GO:0016592">
    <property type="term" value="C:mediator complex"/>
    <property type="evidence" value="ECO:0007669"/>
    <property type="project" value="TreeGrafter"/>
</dbReference>
<accession>A0A672H5X3</accession>
<feature type="compositionally biased region" description="Low complexity" evidence="2">
    <location>
        <begin position="144"/>
        <end position="157"/>
    </location>
</feature>
<keyword evidence="4" id="KW-1185">Reference proteome</keyword>
<name>A0A672H5X3_SALFA</name>
<dbReference type="PANTHER" id="PTHR15268:SF17">
    <property type="entry name" value="BCLAF1 AND THRAP3 FAMILY MEMBER 3"/>
    <property type="match status" value="1"/>
</dbReference>
<sequence>NCSFSEATSSYSADRQLSLDLVHVGRQRLDFLPMLEHSGTFRESNMHSGTFAQEIISLVHQVKDQYFRGGGLTLNQRFSAPPNSSCSEDEAQELTLDRRFMTSSQTGRLCLQGLSQPVRGPGDLRHDLERRRQEKLEEVKVTIPGRSRAQRPPAAAR</sequence>